<keyword evidence="2" id="KW-1133">Transmembrane helix</keyword>
<feature type="transmembrane region" description="Helical" evidence="2">
    <location>
        <begin position="32"/>
        <end position="56"/>
    </location>
</feature>
<feature type="compositionally biased region" description="Low complexity" evidence="1">
    <location>
        <begin position="70"/>
        <end position="84"/>
    </location>
</feature>
<evidence type="ECO:0000313" key="3">
    <source>
        <dbReference type="EMBL" id="SIS47336.1"/>
    </source>
</evidence>
<dbReference type="Proteomes" id="UP000186292">
    <property type="component" value="Unassembled WGS sequence"/>
</dbReference>
<accession>A0A1N7JDJ1</accession>
<keyword evidence="2" id="KW-0812">Transmembrane</keyword>
<dbReference type="OrthoDB" id="4412616at2"/>
<protein>
    <submittedName>
        <fullName evidence="3">Uncharacterized protein</fullName>
    </submittedName>
</protein>
<dbReference type="AlphaFoldDB" id="A0A1N7JDJ1"/>
<evidence type="ECO:0000256" key="2">
    <source>
        <dbReference type="SAM" id="Phobius"/>
    </source>
</evidence>
<evidence type="ECO:0000313" key="4">
    <source>
        <dbReference type="Proteomes" id="UP000186292"/>
    </source>
</evidence>
<dbReference type="STRING" id="1161099.SAMN05444817_10621"/>
<dbReference type="EMBL" id="FTOF01000006">
    <property type="protein sequence ID" value="SIS47336.1"/>
    <property type="molecule type" value="Genomic_DNA"/>
</dbReference>
<keyword evidence="4" id="KW-1185">Reference proteome</keyword>
<sequence length="180" mass="19304">MSMPTWGGPEPQYQQNEQPQQQQAAPKSSNTALIVVSTIAVLLALALVGFLAFSFLSGSQNEPEETAALSSISAEPAPEQAPASKSTVTQTVDAPPPTKEEKPKCDYSSWDVTDSQVTTPGFAENVFSDFKAACREEGGPNVTLVDVYSPRTEKYYTMTCRDRGDQVVCTGGRNAAVYIS</sequence>
<feature type="compositionally biased region" description="Low complexity" evidence="1">
    <location>
        <begin position="9"/>
        <end position="25"/>
    </location>
</feature>
<keyword evidence="2" id="KW-0472">Membrane</keyword>
<feature type="region of interest" description="Disordered" evidence="1">
    <location>
        <begin position="1"/>
        <end position="25"/>
    </location>
</feature>
<dbReference type="RefSeq" id="WP_143313875.1">
    <property type="nucleotide sequence ID" value="NZ_CP046976.1"/>
</dbReference>
<reference evidence="4" key="1">
    <citation type="submission" date="2017-01" db="EMBL/GenBank/DDBJ databases">
        <authorList>
            <person name="Varghese N."/>
            <person name="Submissions S."/>
        </authorList>
    </citation>
    <scope>NUCLEOTIDE SEQUENCE [LARGE SCALE GENOMIC DNA]</scope>
    <source>
        <strain evidence="4">DSM 44531</strain>
    </source>
</reference>
<evidence type="ECO:0000256" key="1">
    <source>
        <dbReference type="SAM" id="MobiDB-lite"/>
    </source>
</evidence>
<organism evidence="3 4">
    <name type="scientific">Corynebacterium appendicis CIP 107643</name>
    <dbReference type="NCBI Taxonomy" id="1161099"/>
    <lineage>
        <taxon>Bacteria</taxon>
        <taxon>Bacillati</taxon>
        <taxon>Actinomycetota</taxon>
        <taxon>Actinomycetes</taxon>
        <taxon>Mycobacteriales</taxon>
        <taxon>Corynebacteriaceae</taxon>
        <taxon>Corynebacterium</taxon>
    </lineage>
</organism>
<gene>
    <name evidence="3" type="ORF">SAMN05444817_10621</name>
</gene>
<feature type="region of interest" description="Disordered" evidence="1">
    <location>
        <begin position="66"/>
        <end position="110"/>
    </location>
</feature>
<proteinExistence type="predicted"/>
<name>A0A1N7JDJ1_9CORY</name>